<dbReference type="PROSITE" id="PS50097">
    <property type="entry name" value="BTB"/>
    <property type="match status" value="1"/>
</dbReference>
<protein>
    <recommendedName>
        <fullName evidence="1">BTB domain-containing protein</fullName>
    </recommendedName>
</protein>
<evidence type="ECO:0000313" key="3">
    <source>
        <dbReference type="Proteomes" id="UP001432322"/>
    </source>
</evidence>
<dbReference type="AlphaFoldDB" id="A0AAV5WJ79"/>
<dbReference type="Gene3D" id="3.30.710.10">
    <property type="entry name" value="Potassium Channel Kv1.1, Chain A"/>
    <property type="match status" value="1"/>
</dbReference>
<proteinExistence type="predicted"/>
<accession>A0AAV5WJ79</accession>
<dbReference type="InterPro" id="IPR011333">
    <property type="entry name" value="SKP1/BTB/POZ_sf"/>
</dbReference>
<dbReference type="Pfam" id="PF00651">
    <property type="entry name" value="BTB"/>
    <property type="match status" value="1"/>
</dbReference>
<name>A0AAV5WJ79_9BILA</name>
<dbReference type="EMBL" id="BTSY01000005">
    <property type="protein sequence ID" value="GMT29937.1"/>
    <property type="molecule type" value="Genomic_DNA"/>
</dbReference>
<evidence type="ECO:0000259" key="1">
    <source>
        <dbReference type="PROSITE" id="PS50097"/>
    </source>
</evidence>
<evidence type="ECO:0000313" key="2">
    <source>
        <dbReference type="EMBL" id="GMT29937.1"/>
    </source>
</evidence>
<dbReference type="PANTHER" id="PTHR47022:SF1">
    <property type="entry name" value="BTB AND MATH DOMAIN-CONTAINING PROTEIN 36-RELATED"/>
    <property type="match status" value="1"/>
</dbReference>
<feature type="domain" description="BTB" evidence="1">
    <location>
        <begin position="39"/>
        <end position="106"/>
    </location>
</feature>
<gene>
    <name evidence="2" type="ORF">PFISCL1PPCAC_21234</name>
</gene>
<dbReference type="PANTHER" id="PTHR47022">
    <property type="entry name" value="BTB AND MATH DOMAIN-CONTAINING PROTEIN 36-RELATED"/>
    <property type="match status" value="1"/>
</dbReference>
<dbReference type="Proteomes" id="UP001432322">
    <property type="component" value="Unassembled WGS sequence"/>
</dbReference>
<dbReference type="CDD" id="cd18186">
    <property type="entry name" value="BTB_POZ_ZBTB_KLHL-like"/>
    <property type="match status" value="1"/>
</dbReference>
<keyword evidence="3" id="KW-1185">Reference proteome</keyword>
<dbReference type="SMART" id="SM00225">
    <property type="entry name" value="BTB"/>
    <property type="match status" value="1"/>
</dbReference>
<comment type="caution">
    <text evidence="2">The sequence shown here is derived from an EMBL/GenBank/DDBJ whole genome shotgun (WGS) entry which is preliminary data.</text>
</comment>
<organism evidence="2 3">
    <name type="scientific">Pristionchus fissidentatus</name>
    <dbReference type="NCBI Taxonomy" id="1538716"/>
    <lineage>
        <taxon>Eukaryota</taxon>
        <taxon>Metazoa</taxon>
        <taxon>Ecdysozoa</taxon>
        <taxon>Nematoda</taxon>
        <taxon>Chromadorea</taxon>
        <taxon>Rhabditida</taxon>
        <taxon>Rhabditina</taxon>
        <taxon>Diplogasteromorpha</taxon>
        <taxon>Diplogasteroidea</taxon>
        <taxon>Neodiplogasteridae</taxon>
        <taxon>Pristionchus</taxon>
    </lineage>
</organism>
<sequence length="196" mass="22675">QGFVEEDTINIECRVWIEKTIGVRKLRLVDFTKPCDSVNNVVLVVEGKKLNVSKDFLSVHSPVFSEMFYDKFDEEEREEIKLNDLKYEEFVDLLNVIFPTSIDIGANTVAHILKLADRFQIESVLDRSESYLIGSEKFDNLAKLKFADQHKLQLLMDHCLSYYTDFEQLKAIKPTAEYKGFSYKTKAAICGKILKM</sequence>
<dbReference type="SUPFAM" id="SSF54695">
    <property type="entry name" value="POZ domain"/>
    <property type="match status" value="1"/>
</dbReference>
<feature type="non-terminal residue" evidence="2">
    <location>
        <position position="1"/>
    </location>
</feature>
<dbReference type="InterPro" id="IPR000210">
    <property type="entry name" value="BTB/POZ_dom"/>
</dbReference>
<reference evidence="2" key="1">
    <citation type="submission" date="2023-10" db="EMBL/GenBank/DDBJ databases">
        <title>Genome assembly of Pristionchus species.</title>
        <authorList>
            <person name="Yoshida K."/>
            <person name="Sommer R.J."/>
        </authorList>
    </citation>
    <scope>NUCLEOTIDE SEQUENCE</scope>
    <source>
        <strain evidence="2">RS5133</strain>
    </source>
</reference>